<feature type="transmembrane region" description="Helical" evidence="2">
    <location>
        <begin position="230"/>
        <end position="249"/>
    </location>
</feature>
<dbReference type="Proteomes" id="UP001367508">
    <property type="component" value="Unassembled WGS sequence"/>
</dbReference>
<name>A0AAN9LNB0_CANGL</name>
<gene>
    <name evidence="3" type="ORF">VNO77_17723</name>
</gene>
<evidence type="ECO:0000256" key="2">
    <source>
        <dbReference type="SAM" id="Phobius"/>
    </source>
</evidence>
<dbReference type="AlphaFoldDB" id="A0AAN9LNB0"/>
<dbReference type="EMBL" id="JAYMYQ010000004">
    <property type="protein sequence ID" value="KAK7337162.1"/>
    <property type="molecule type" value="Genomic_DNA"/>
</dbReference>
<organism evidence="3 4">
    <name type="scientific">Canavalia gladiata</name>
    <name type="common">Sword bean</name>
    <name type="synonym">Dolichos gladiatus</name>
    <dbReference type="NCBI Taxonomy" id="3824"/>
    <lineage>
        <taxon>Eukaryota</taxon>
        <taxon>Viridiplantae</taxon>
        <taxon>Streptophyta</taxon>
        <taxon>Embryophyta</taxon>
        <taxon>Tracheophyta</taxon>
        <taxon>Spermatophyta</taxon>
        <taxon>Magnoliopsida</taxon>
        <taxon>eudicotyledons</taxon>
        <taxon>Gunneridae</taxon>
        <taxon>Pentapetalae</taxon>
        <taxon>rosids</taxon>
        <taxon>fabids</taxon>
        <taxon>Fabales</taxon>
        <taxon>Fabaceae</taxon>
        <taxon>Papilionoideae</taxon>
        <taxon>50 kb inversion clade</taxon>
        <taxon>NPAAA clade</taxon>
        <taxon>indigoferoid/millettioid clade</taxon>
        <taxon>Phaseoleae</taxon>
        <taxon>Canavalia</taxon>
    </lineage>
</organism>
<proteinExistence type="predicted"/>
<evidence type="ECO:0000313" key="4">
    <source>
        <dbReference type="Proteomes" id="UP001367508"/>
    </source>
</evidence>
<keyword evidence="2" id="KW-0472">Membrane</keyword>
<accession>A0AAN9LNB0</accession>
<reference evidence="3 4" key="1">
    <citation type="submission" date="2024-01" db="EMBL/GenBank/DDBJ databases">
        <title>The genomes of 5 underutilized Papilionoideae crops provide insights into root nodulation and disease resistanc.</title>
        <authorList>
            <person name="Jiang F."/>
        </authorList>
    </citation>
    <scope>NUCLEOTIDE SEQUENCE [LARGE SCALE GENOMIC DNA]</scope>
    <source>
        <strain evidence="3">LVBAO_FW01</strain>
        <tissue evidence="3">Leaves</tissue>
    </source>
</reference>
<keyword evidence="2" id="KW-1133">Transmembrane helix</keyword>
<keyword evidence="2" id="KW-0812">Transmembrane</keyword>
<sequence length="253" mass="28076">MQACDATVENAVSTDRLVVGKEGVIVIPYVLEEDLSVSSTSTSGGGAVTPMEASAISSDEKQREGLVVMTVDFHDVENRAISDDNDFNHSLYPSTFCSGYTNRLEKVTRTTQDQFQMVLEEQSRSEKISRKEKQGMVARHDPEDFLSFGSNSGDDSLNSKVPIQEENWSLPGSNQGQRSLKSRLSSILDAVTEWITRQMLLCVSLKTIIFKAYDDVRTKVVLACPVVLKWLMHFGNLMLLLSVFLVGLCPPRC</sequence>
<feature type="region of interest" description="Disordered" evidence="1">
    <location>
        <begin position="38"/>
        <end position="60"/>
    </location>
</feature>
<evidence type="ECO:0000256" key="1">
    <source>
        <dbReference type="SAM" id="MobiDB-lite"/>
    </source>
</evidence>
<protein>
    <submittedName>
        <fullName evidence="3">Uncharacterized protein</fullName>
    </submittedName>
</protein>
<evidence type="ECO:0000313" key="3">
    <source>
        <dbReference type="EMBL" id="KAK7337162.1"/>
    </source>
</evidence>
<keyword evidence="4" id="KW-1185">Reference proteome</keyword>
<comment type="caution">
    <text evidence="3">The sequence shown here is derived from an EMBL/GenBank/DDBJ whole genome shotgun (WGS) entry which is preliminary data.</text>
</comment>